<comment type="similarity">
    <text evidence="8">Belongs to the HAD-like hydrolase superfamily. MasA/MtnC family.</text>
</comment>
<dbReference type="SUPFAM" id="SSF56784">
    <property type="entry name" value="HAD-like"/>
    <property type="match status" value="1"/>
</dbReference>
<dbReference type="GO" id="GO:0043874">
    <property type="term" value="F:acireductone synthase activity"/>
    <property type="evidence" value="ECO:0007669"/>
    <property type="project" value="UniProtKB-EC"/>
</dbReference>
<feature type="binding site" evidence="8">
    <location>
        <position position="186"/>
    </location>
    <ligand>
        <name>substrate</name>
    </ligand>
</feature>
<dbReference type="InterPro" id="IPR027511">
    <property type="entry name" value="ENOPH1_eukaryotes"/>
</dbReference>
<dbReference type="GO" id="GO:0005634">
    <property type="term" value="C:nucleus"/>
    <property type="evidence" value="ECO:0007669"/>
    <property type="project" value="UniProtKB-SubCell"/>
</dbReference>
<comment type="function">
    <text evidence="8">Bifunctional enzyme that catalyzes the enolization of 2,3-diketo-5-methylthiopentyl-1-phosphate (DK-MTP-1-P) into the intermediate 2-hydroxy-3-keto-5-methylthiopentenyl-1-phosphate (HK-MTPenyl-1-P), which is then dephosphorylated to form the acireductone 1,2-dihydroxy-3-keto-5-methylthiopentene (DHK-MTPene).</text>
</comment>
<evidence type="ECO:0000256" key="5">
    <source>
        <dbReference type="ARBA" id="ARBA00022842"/>
    </source>
</evidence>
<dbReference type="UniPathway" id="UPA00904">
    <property type="reaction ID" value="UER00876"/>
</dbReference>
<keyword evidence="2 8" id="KW-0028">Amino-acid biosynthesis</keyword>
<comment type="pathway">
    <text evidence="8">Amino-acid biosynthesis; L-methionine biosynthesis via salvage pathway; L-methionine from S-methyl-5-thio-alpha-D-ribose 1-phosphate: step 4/6.</text>
</comment>
<reference evidence="9" key="2">
    <citation type="submission" date="2025-09" db="UniProtKB">
        <authorList>
            <consortium name="Ensembl"/>
        </authorList>
    </citation>
    <scope>IDENTIFICATION</scope>
</reference>
<dbReference type="NCBIfam" id="TIGR01691">
    <property type="entry name" value="enolase-ppase"/>
    <property type="match status" value="1"/>
</dbReference>
<comment type="subcellular location">
    <subcellularLocation>
        <location evidence="8">Cytoplasm</location>
    </subcellularLocation>
    <subcellularLocation>
        <location evidence="8">Nucleus</location>
    </subcellularLocation>
</comment>
<evidence type="ECO:0000313" key="9">
    <source>
        <dbReference type="Ensembl" id="ENSLLEP00000013120.1"/>
    </source>
</evidence>
<evidence type="ECO:0000256" key="4">
    <source>
        <dbReference type="ARBA" id="ARBA00022801"/>
    </source>
</evidence>
<dbReference type="InterPro" id="IPR036412">
    <property type="entry name" value="HAD-like_sf"/>
</dbReference>
<dbReference type="GO" id="GO:0019509">
    <property type="term" value="P:L-methionine salvage from methylthioadenosine"/>
    <property type="evidence" value="ECO:0007669"/>
    <property type="project" value="UniProtKB-UniRule"/>
</dbReference>
<feature type="binding site" evidence="8">
    <location>
        <position position="18"/>
    </location>
    <ligand>
        <name>Mg(2+)</name>
        <dbReference type="ChEBI" id="CHEBI:18420"/>
    </ligand>
</feature>
<evidence type="ECO:0000256" key="8">
    <source>
        <dbReference type="HAMAP-Rule" id="MF_03117"/>
    </source>
</evidence>
<feature type="binding site" evidence="8">
    <location>
        <position position="16"/>
    </location>
    <ligand>
        <name>Mg(2+)</name>
        <dbReference type="ChEBI" id="CHEBI:18420"/>
    </ligand>
</feature>
<dbReference type="Gene3D" id="3.40.50.1000">
    <property type="entry name" value="HAD superfamily/HAD-like"/>
    <property type="match status" value="1"/>
</dbReference>
<keyword evidence="5 8" id="KW-0460">Magnesium</keyword>
<dbReference type="GO" id="GO:0005737">
    <property type="term" value="C:cytoplasm"/>
    <property type="evidence" value="ECO:0007669"/>
    <property type="project" value="UniProtKB-SubCell"/>
</dbReference>
<dbReference type="FunFam" id="3.40.50.1000:FF:000102">
    <property type="entry name" value="Enolase-phosphatase E1"/>
    <property type="match status" value="1"/>
</dbReference>
<dbReference type="Gene3D" id="1.10.720.60">
    <property type="match status" value="1"/>
</dbReference>
<keyword evidence="4 8" id="KW-0378">Hydrolase</keyword>
<accession>A0A8C5MDL2</accession>
<dbReference type="PANTHER" id="PTHR20371:SF1">
    <property type="entry name" value="ENOLASE-PHOSPHATASE E1"/>
    <property type="match status" value="1"/>
</dbReference>
<dbReference type="HAMAP" id="MF_03117">
    <property type="entry name" value="Salvage_MtnC_euk"/>
    <property type="match status" value="1"/>
</dbReference>
<dbReference type="InterPro" id="IPR006439">
    <property type="entry name" value="HAD-SF_hydro_IA"/>
</dbReference>
<dbReference type="InterPro" id="IPR023943">
    <property type="entry name" value="Enolase-ppase_E1"/>
</dbReference>
<gene>
    <name evidence="8 9" type="primary">ENOPH1</name>
    <name evidence="8" type="synonym">MASA</name>
</gene>
<dbReference type="EC" id="3.1.3.77" evidence="8"/>
<dbReference type="Proteomes" id="UP000694569">
    <property type="component" value="Unplaced"/>
</dbReference>
<keyword evidence="6 8" id="KW-0486">Methionine biosynthesis</keyword>
<dbReference type="SFLD" id="SFLDG01129">
    <property type="entry name" value="C1.5:_HAD__Beta-PGM__Phosphata"/>
    <property type="match status" value="1"/>
</dbReference>
<name>A0A8C5MDL2_9ANUR</name>
<feature type="binding site" evidence="8">
    <location>
        <begin position="152"/>
        <end position="153"/>
    </location>
    <ligand>
        <name>substrate</name>
    </ligand>
</feature>
<dbReference type="NCBIfam" id="TIGR01549">
    <property type="entry name" value="HAD-SF-IA-v1"/>
    <property type="match status" value="1"/>
</dbReference>
<keyword evidence="1 8" id="KW-0963">Cytoplasm</keyword>
<comment type="catalytic activity">
    <reaction evidence="8">
        <text>5-methylsulfanyl-2,3-dioxopentyl phosphate + H2O = 1,2-dihydroxy-5-(methylsulfanyl)pent-1-en-3-one + phosphate</text>
        <dbReference type="Rhea" id="RHEA:21700"/>
        <dbReference type="ChEBI" id="CHEBI:15377"/>
        <dbReference type="ChEBI" id="CHEBI:43474"/>
        <dbReference type="ChEBI" id="CHEBI:49252"/>
        <dbReference type="ChEBI" id="CHEBI:58828"/>
        <dbReference type="EC" id="3.1.3.77"/>
    </reaction>
</comment>
<evidence type="ECO:0000256" key="6">
    <source>
        <dbReference type="ARBA" id="ARBA00023167"/>
    </source>
</evidence>
<dbReference type="HAMAP" id="MF_01681">
    <property type="entry name" value="Salvage_MtnC"/>
    <property type="match status" value="1"/>
</dbReference>
<reference evidence="9" key="1">
    <citation type="submission" date="2025-08" db="UniProtKB">
        <authorList>
            <consortium name="Ensembl"/>
        </authorList>
    </citation>
    <scope>IDENTIFICATION</scope>
</reference>
<sequence>MAPFTAPTAVTTLLLDIEGTTSPITFVKDVLFPYVKDNVKGYLSKHWKEQPCQEDVAELRKQADADSLLSGFVPIPCTSECNIDLDAVIQAVVDNVHWQMSHDRKTTALKQLQGHIWKSAYATGQMKGKVYEDVVPAIQKWREAGIKVYIYSSGSIEAQKLLFGYSTEGDLLTLFDGHFDTTIGHKGESESYINIAKSIGCSSENILFLTDVTKEAKAAEEAGVHVAVVLRPGNIAVTDDEKLRYSLITSFSMSWVASMYH</sequence>
<keyword evidence="7 8" id="KW-0539">Nucleus</keyword>
<evidence type="ECO:0000256" key="2">
    <source>
        <dbReference type="ARBA" id="ARBA00022605"/>
    </source>
</evidence>
<keyword evidence="3 8" id="KW-0479">Metal-binding</keyword>
<comment type="pathway">
    <text evidence="8">Amino-acid biosynthesis; L-methionine biosynthesis via salvage pathway; L-methionine from S-methyl-5-thio-alpha-D-ribose 1-phosphate: step 3/6.</text>
</comment>
<dbReference type="OrthoDB" id="272500at2759"/>
<dbReference type="SFLD" id="SFLDF00044">
    <property type="entry name" value="enolase-phosphatase"/>
    <property type="match status" value="1"/>
</dbReference>
<evidence type="ECO:0000256" key="3">
    <source>
        <dbReference type="ARBA" id="ARBA00022723"/>
    </source>
</evidence>
<dbReference type="Ensembl" id="ENSLLET00000013634.1">
    <property type="protein sequence ID" value="ENSLLEP00000013120.1"/>
    <property type="gene ID" value="ENSLLEG00000008289.1"/>
</dbReference>
<dbReference type="PANTHER" id="PTHR20371">
    <property type="entry name" value="ENOLASE-PHOSPHATASE E1"/>
    <property type="match status" value="1"/>
</dbReference>
<feature type="binding site" evidence="8">
    <location>
        <position position="211"/>
    </location>
    <ligand>
        <name>Mg(2+)</name>
        <dbReference type="ChEBI" id="CHEBI:18420"/>
    </ligand>
</feature>
<evidence type="ECO:0000313" key="10">
    <source>
        <dbReference type="Proteomes" id="UP000694569"/>
    </source>
</evidence>
<dbReference type="GO" id="GO:0000287">
    <property type="term" value="F:magnesium ion binding"/>
    <property type="evidence" value="ECO:0007669"/>
    <property type="project" value="UniProtKB-UniRule"/>
</dbReference>
<protein>
    <recommendedName>
        <fullName evidence="8">Enolase-phosphatase E1</fullName>
        <ecNumber evidence="8">3.1.3.77</ecNumber>
    </recommendedName>
    <alternativeName>
        <fullName evidence="8">2,3-diketo-5-methylthio-1-phosphopentane phosphatase</fullName>
    </alternativeName>
    <alternativeName>
        <fullName evidence="8">MASA homolog</fullName>
    </alternativeName>
</protein>
<dbReference type="Pfam" id="PF00702">
    <property type="entry name" value="Hydrolase"/>
    <property type="match status" value="1"/>
</dbReference>
<evidence type="ECO:0000256" key="1">
    <source>
        <dbReference type="ARBA" id="ARBA00022490"/>
    </source>
</evidence>
<evidence type="ECO:0000256" key="7">
    <source>
        <dbReference type="ARBA" id="ARBA00023242"/>
    </source>
</evidence>
<dbReference type="InterPro" id="IPR023214">
    <property type="entry name" value="HAD_sf"/>
</dbReference>
<dbReference type="CDD" id="cd01629">
    <property type="entry name" value="HAD_EP"/>
    <property type="match status" value="1"/>
</dbReference>
<dbReference type="FunFam" id="1.10.720.60:FF:000002">
    <property type="entry name" value="Enolase-phosphatase E1"/>
    <property type="match status" value="1"/>
</dbReference>
<dbReference type="SFLD" id="SFLDG01133">
    <property type="entry name" value="C1.5.4:_Enolase-phosphatase_Li"/>
    <property type="match status" value="1"/>
</dbReference>
<keyword evidence="10" id="KW-1185">Reference proteome</keyword>
<organism evidence="9 10">
    <name type="scientific">Leptobrachium leishanense</name>
    <name type="common">Leishan spiny toad</name>
    <dbReference type="NCBI Taxonomy" id="445787"/>
    <lineage>
        <taxon>Eukaryota</taxon>
        <taxon>Metazoa</taxon>
        <taxon>Chordata</taxon>
        <taxon>Craniata</taxon>
        <taxon>Vertebrata</taxon>
        <taxon>Euteleostomi</taxon>
        <taxon>Amphibia</taxon>
        <taxon>Batrachia</taxon>
        <taxon>Anura</taxon>
        <taxon>Pelobatoidea</taxon>
        <taxon>Megophryidae</taxon>
        <taxon>Leptobrachium</taxon>
    </lineage>
</organism>
<proteinExistence type="inferred from homology"/>
<dbReference type="SFLD" id="SFLDS00003">
    <property type="entry name" value="Haloacid_Dehalogenase"/>
    <property type="match status" value="1"/>
</dbReference>
<comment type="subunit">
    <text evidence="8">Monomer.</text>
</comment>
<dbReference type="AlphaFoldDB" id="A0A8C5MDL2"/>
<comment type="cofactor">
    <cofactor evidence="8">
        <name>Mg(2+)</name>
        <dbReference type="ChEBI" id="CHEBI:18420"/>
    </cofactor>
    <text evidence="8">Binds 1 Mg(2+) ion per subunit.</text>
</comment>
<dbReference type="GeneTree" id="ENSGT00440000039914"/>